<proteinExistence type="predicted"/>
<dbReference type="PANTHER" id="PTHR42085:SF2">
    <property type="entry name" value="F-BOX DOMAIN-CONTAINING PROTEIN"/>
    <property type="match status" value="1"/>
</dbReference>
<dbReference type="EMBL" id="JAUJLE010000119">
    <property type="protein sequence ID" value="KAK0980089.1"/>
    <property type="molecule type" value="Genomic_DNA"/>
</dbReference>
<feature type="region of interest" description="Disordered" evidence="1">
    <location>
        <begin position="1"/>
        <end position="25"/>
    </location>
</feature>
<accession>A0AAN6KFI1</accession>
<evidence type="ECO:0000313" key="2">
    <source>
        <dbReference type="EMBL" id="KAK0980089.1"/>
    </source>
</evidence>
<evidence type="ECO:0000313" key="3">
    <source>
        <dbReference type="Proteomes" id="UP001175353"/>
    </source>
</evidence>
<name>A0AAN6KFI1_9PEZI</name>
<protein>
    <submittedName>
        <fullName evidence="2">Uncharacterized protein</fullName>
    </submittedName>
</protein>
<evidence type="ECO:0000256" key="1">
    <source>
        <dbReference type="SAM" id="MobiDB-lite"/>
    </source>
</evidence>
<gene>
    <name evidence="2" type="ORF">LTR91_012409</name>
</gene>
<dbReference type="InterPro" id="IPR038883">
    <property type="entry name" value="AN11006-like"/>
</dbReference>
<dbReference type="PANTHER" id="PTHR42085">
    <property type="entry name" value="F-BOX DOMAIN-CONTAINING PROTEIN"/>
    <property type="match status" value="1"/>
</dbReference>
<organism evidence="2 3">
    <name type="scientific">Friedmanniomyces endolithicus</name>
    <dbReference type="NCBI Taxonomy" id="329885"/>
    <lineage>
        <taxon>Eukaryota</taxon>
        <taxon>Fungi</taxon>
        <taxon>Dikarya</taxon>
        <taxon>Ascomycota</taxon>
        <taxon>Pezizomycotina</taxon>
        <taxon>Dothideomycetes</taxon>
        <taxon>Dothideomycetidae</taxon>
        <taxon>Mycosphaerellales</taxon>
        <taxon>Teratosphaeriaceae</taxon>
        <taxon>Friedmanniomyces</taxon>
    </lineage>
</organism>
<sequence length="224" mass="26001">MKGATKRRDRPAEPAQWRPPPARRPNILMTLPPELRNIIYEAVLVVRDDYVRICCHDDPPWQEPPLLCVSKTIRAEASSIYYKGNDFIIFIWLSRMRALYTNLQCLIERGGLRPVKSLHVIIHKPYWSHMHCARDLAMIYYRYRSIQLCPIRRPYDDMFEGKPPTNYGMCYEALSMAAELGKKGADEGWGMERMKARLNQWLAVCLSNKGGGKNSKGWKLAMEI</sequence>
<keyword evidence="3" id="KW-1185">Reference proteome</keyword>
<comment type="caution">
    <text evidence="2">The sequence shown here is derived from an EMBL/GenBank/DDBJ whole genome shotgun (WGS) entry which is preliminary data.</text>
</comment>
<dbReference type="Proteomes" id="UP001175353">
    <property type="component" value="Unassembled WGS sequence"/>
</dbReference>
<dbReference type="AlphaFoldDB" id="A0AAN6KFI1"/>
<reference evidence="2" key="1">
    <citation type="submission" date="2023-06" db="EMBL/GenBank/DDBJ databases">
        <title>Black Yeasts Isolated from many extreme environments.</title>
        <authorList>
            <person name="Coleine C."/>
            <person name="Stajich J.E."/>
            <person name="Selbmann L."/>
        </authorList>
    </citation>
    <scope>NUCLEOTIDE SEQUENCE</scope>
    <source>
        <strain evidence="2">CCFEE 5200</strain>
    </source>
</reference>